<feature type="transmembrane region" description="Helical" evidence="5">
    <location>
        <begin position="125"/>
        <end position="152"/>
    </location>
</feature>
<dbReference type="EMBL" id="JAKKPZ010000010">
    <property type="protein sequence ID" value="KAI1716344.1"/>
    <property type="molecule type" value="Genomic_DNA"/>
</dbReference>
<dbReference type="Pfam" id="PF07062">
    <property type="entry name" value="Clc-like"/>
    <property type="match status" value="1"/>
</dbReference>
<dbReference type="Proteomes" id="UP001201812">
    <property type="component" value="Unassembled WGS sequence"/>
</dbReference>
<proteinExistence type="predicted"/>
<comment type="caution">
    <text evidence="6">The sequence shown here is derived from an EMBL/GenBank/DDBJ whole genome shotgun (WGS) entry which is preliminary data.</text>
</comment>
<evidence type="ECO:0000313" key="6">
    <source>
        <dbReference type="EMBL" id="KAI1716344.1"/>
    </source>
</evidence>
<dbReference type="GO" id="GO:0005886">
    <property type="term" value="C:plasma membrane"/>
    <property type="evidence" value="ECO:0007669"/>
    <property type="project" value="TreeGrafter"/>
</dbReference>
<keyword evidence="3 5" id="KW-1133">Transmembrane helix</keyword>
<keyword evidence="4 5" id="KW-0472">Membrane</keyword>
<organism evidence="6 7">
    <name type="scientific">Ditylenchus destructor</name>
    <dbReference type="NCBI Taxonomy" id="166010"/>
    <lineage>
        <taxon>Eukaryota</taxon>
        <taxon>Metazoa</taxon>
        <taxon>Ecdysozoa</taxon>
        <taxon>Nematoda</taxon>
        <taxon>Chromadorea</taxon>
        <taxon>Rhabditida</taxon>
        <taxon>Tylenchina</taxon>
        <taxon>Tylenchomorpha</taxon>
        <taxon>Sphaerularioidea</taxon>
        <taxon>Anguinidae</taxon>
        <taxon>Anguininae</taxon>
        <taxon>Ditylenchus</taxon>
    </lineage>
</organism>
<keyword evidence="7" id="KW-1185">Reference proteome</keyword>
<name>A0AAD4R829_9BILA</name>
<evidence type="ECO:0000256" key="1">
    <source>
        <dbReference type="ARBA" id="ARBA00004141"/>
    </source>
</evidence>
<evidence type="ECO:0000256" key="5">
    <source>
        <dbReference type="SAM" id="Phobius"/>
    </source>
</evidence>
<keyword evidence="2 5" id="KW-0812">Transmembrane</keyword>
<dbReference type="AlphaFoldDB" id="A0AAD4R829"/>
<evidence type="ECO:0000256" key="4">
    <source>
        <dbReference type="ARBA" id="ARBA00023136"/>
    </source>
</evidence>
<feature type="transmembrane region" description="Helical" evidence="5">
    <location>
        <begin position="94"/>
        <end position="118"/>
    </location>
</feature>
<dbReference type="PANTHER" id="PTHR10671:SF54">
    <property type="entry name" value="CLC-LIKE PROTEIN 2"/>
    <property type="match status" value="1"/>
</dbReference>
<dbReference type="InterPro" id="IPR050579">
    <property type="entry name" value="PMP-22/EMP/MP20-like"/>
</dbReference>
<gene>
    <name evidence="6" type="ORF">DdX_07391</name>
</gene>
<dbReference type="PANTHER" id="PTHR10671">
    <property type="entry name" value="EPITHELIAL MEMBRANE PROTEIN-RELATED"/>
    <property type="match status" value="1"/>
</dbReference>
<dbReference type="InterPro" id="IPR010761">
    <property type="entry name" value="Clc_prot-like"/>
</dbReference>
<evidence type="ECO:0000313" key="7">
    <source>
        <dbReference type="Proteomes" id="UP001201812"/>
    </source>
</evidence>
<accession>A0AAD4R829</accession>
<reference evidence="6" key="1">
    <citation type="submission" date="2022-01" db="EMBL/GenBank/DDBJ databases">
        <title>Genome Sequence Resource for Two Populations of Ditylenchus destructor, the Migratory Endoparasitic Phytonematode.</title>
        <authorList>
            <person name="Zhang H."/>
            <person name="Lin R."/>
            <person name="Xie B."/>
        </authorList>
    </citation>
    <scope>NUCLEOTIDE SEQUENCE</scope>
    <source>
        <strain evidence="6">BazhouSP</strain>
    </source>
</reference>
<evidence type="ECO:0000256" key="3">
    <source>
        <dbReference type="ARBA" id="ARBA00022989"/>
    </source>
</evidence>
<sequence length="253" mass="28558">MVLPFSGLQVGALACGFAGVITSFVALSTPAWQVVFARELMQWIQSGLWLNCQTRPSGMNMCTYTFSDSDFDFYTSAELTNLRTPPFYAWQRNLLAVLLFAQLLAVMGILSVLFSFYIQTKTCSAIGFIVGMGLSVIIHVGASLAFAILSQMVEYRFFHVSVSGIYEKQWGYSFYVELCATFLLITSLLLAIVHLIFLRNSAKGADRPQMYQQQQALFRDGIAFDTDSPASYRDDEYRFAMRELPPIPQHRYN</sequence>
<dbReference type="Gene3D" id="1.20.140.150">
    <property type="match status" value="1"/>
</dbReference>
<evidence type="ECO:0000256" key="2">
    <source>
        <dbReference type="ARBA" id="ARBA00022692"/>
    </source>
</evidence>
<feature type="transmembrane region" description="Helical" evidence="5">
    <location>
        <begin position="172"/>
        <end position="198"/>
    </location>
</feature>
<comment type="subcellular location">
    <subcellularLocation>
        <location evidence="1">Membrane</location>
        <topology evidence="1">Multi-pass membrane protein</topology>
    </subcellularLocation>
</comment>
<protein>
    <submittedName>
        <fullName evidence="6">Clc-like domain-containing protein</fullName>
    </submittedName>
</protein>